<organism evidence="3">
    <name type="scientific">Candidatus Nitricoxidivorans perseverans</name>
    <dbReference type="NCBI Taxonomy" id="2975601"/>
    <lineage>
        <taxon>Bacteria</taxon>
        <taxon>Pseudomonadati</taxon>
        <taxon>Pseudomonadota</taxon>
        <taxon>Betaproteobacteria</taxon>
        <taxon>Nitrosomonadales</taxon>
        <taxon>Sterolibacteriaceae</taxon>
        <taxon>Candidatus Nitricoxidivorans</taxon>
    </lineage>
</organism>
<keyword evidence="1" id="KW-0472">Membrane</keyword>
<feature type="transmembrane region" description="Helical" evidence="1">
    <location>
        <begin position="70"/>
        <end position="93"/>
    </location>
</feature>
<name>A0AA49FLI8_9PROT</name>
<dbReference type="InterPro" id="IPR059173">
    <property type="entry name" value="TraA_dom"/>
</dbReference>
<dbReference type="Proteomes" id="UP001234916">
    <property type="component" value="Chromosome"/>
</dbReference>
<proteinExistence type="predicted"/>
<reference evidence="3" key="1">
    <citation type="journal article" date="2023" name="Nat. Microbiol.">
        <title>Enrichment and characterization of a nitric oxide-reducing microbial community in a continuous bioreactor.</title>
        <authorList>
            <person name="Garrido-Amador P."/>
            <person name="Stortenbeker N."/>
            <person name="Wessels H.J.C.T."/>
            <person name="Speth D.R."/>
            <person name="Garcia-Heredia I."/>
            <person name="Kartal B."/>
        </authorList>
    </citation>
    <scope>NUCLEOTIDE SEQUENCE</scope>
    <source>
        <strain evidence="3">MAG1</strain>
    </source>
</reference>
<dbReference type="NCBIfam" id="NF041281">
    <property type="entry name" value="TraA_gammapb"/>
    <property type="match status" value="1"/>
</dbReference>
<dbReference type="AlphaFoldDB" id="A0AA49FLI8"/>
<feature type="chain" id="PRO_5041301245" description="Pili assembly chaperone" evidence="2">
    <location>
        <begin position="24"/>
        <end position="95"/>
    </location>
</feature>
<feature type="transmembrane region" description="Helical" evidence="1">
    <location>
        <begin position="42"/>
        <end position="63"/>
    </location>
</feature>
<evidence type="ECO:0000256" key="2">
    <source>
        <dbReference type="SAM" id="SignalP"/>
    </source>
</evidence>
<protein>
    <recommendedName>
        <fullName evidence="4">Pili assembly chaperone</fullName>
    </recommendedName>
</protein>
<dbReference type="KEGG" id="npv:OHM77_01065"/>
<dbReference type="EMBL" id="CP107246">
    <property type="protein sequence ID" value="WIM05913.1"/>
    <property type="molecule type" value="Genomic_DNA"/>
</dbReference>
<accession>A0AA49FLI8</accession>
<feature type="signal peptide" evidence="2">
    <location>
        <begin position="1"/>
        <end position="23"/>
    </location>
</feature>
<keyword evidence="1" id="KW-0812">Transmembrane</keyword>
<evidence type="ECO:0000313" key="3">
    <source>
        <dbReference type="EMBL" id="WIM05913.1"/>
    </source>
</evidence>
<keyword evidence="2" id="KW-0732">Signal</keyword>
<evidence type="ECO:0000256" key="1">
    <source>
        <dbReference type="SAM" id="Phobius"/>
    </source>
</evidence>
<gene>
    <name evidence="3" type="ORF">OHM77_01065</name>
</gene>
<evidence type="ECO:0008006" key="4">
    <source>
        <dbReference type="Google" id="ProtNLM"/>
    </source>
</evidence>
<sequence length="95" mass="9806">MKRNPRHAALAVVLFLLAGSALAGTTGTEFQALYTWTNDVVTGYFGRAVAVAAVGLGAIISIARVNPIPILSGAGFAIFLQYTPTIITGILTATV</sequence>
<keyword evidence="1" id="KW-1133">Transmembrane helix</keyword>